<feature type="signal peptide" evidence="10">
    <location>
        <begin position="1"/>
        <end position="19"/>
    </location>
</feature>
<evidence type="ECO:0000256" key="4">
    <source>
        <dbReference type="ARBA" id="ARBA00012586"/>
    </source>
</evidence>
<dbReference type="GO" id="GO:0046558">
    <property type="term" value="F:arabinan endo-1,5-alpha-L-arabinosidase activity"/>
    <property type="evidence" value="ECO:0007669"/>
    <property type="project" value="UniProtKB-EC"/>
</dbReference>
<evidence type="ECO:0000256" key="2">
    <source>
        <dbReference type="ARBA" id="ARBA00004834"/>
    </source>
</evidence>
<evidence type="ECO:0000256" key="9">
    <source>
        <dbReference type="PIRSR" id="PIRSR606710-2"/>
    </source>
</evidence>
<organism evidence="11 12">
    <name type="scientific">Choanephora cucurbitarum</name>
    <dbReference type="NCBI Taxonomy" id="101091"/>
    <lineage>
        <taxon>Eukaryota</taxon>
        <taxon>Fungi</taxon>
        <taxon>Fungi incertae sedis</taxon>
        <taxon>Mucoromycota</taxon>
        <taxon>Mucoromycotina</taxon>
        <taxon>Mucoromycetes</taxon>
        <taxon>Mucorales</taxon>
        <taxon>Mucorineae</taxon>
        <taxon>Choanephoraceae</taxon>
        <taxon>Choanephoroideae</taxon>
        <taxon>Choanephora</taxon>
    </lineage>
</organism>
<dbReference type="Pfam" id="PF04616">
    <property type="entry name" value="Glyco_hydro_43"/>
    <property type="match status" value="1"/>
</dbReference>
<feature type="active site" description="Proton acceptor" evidence="8">
    <location>
        <position position="36"/>
    </location>
</feature>
<comment type="similarity">
    <text evidence="3 7">Belongs to the glycosyl hydrolase 43 family.</text>
</comment>
<evidence type="ECO:0000256" key="8">
    <source>
        <dbReference type="PIRSR" id="PIRSR606710-1"/>
    </source>
</evidence>
<gene>
    <name evidence="11" type="primary">abnB</name>
    <name evidence="11" type="ORF">A0J61_10290</name>
</gene>
<evidence type="ECO:0000256" key="3">
    <source>
        <dbReference type="ARBA" id="ARBA00009865"/>
    </source>
</evidence>
<keyword evidence="5 7" id="KW-0378">Hydrolase</keyword>
<keyword evidence="10" id="KW-0732">Signal</keyword>
<dbReference type="InterPro" id="IPR006710">
    <property type="entry name" value="Glyco_hydro_43"/>
</dbReference>
<dbReference type="OrthoDB" id="195678at2759"/>
<evidence type="ECO:0000313" key="12">
    <source>
        <dbReference type="Proteomes" id="UP000093000"/>
    </source>
</evidence>
<dbReference type="Gene3D" id="2.115.10.20">
    <property type="entry name" value="Glycosyl hydrolase domain, family 43"/>
    <property type="match status" value="1"/>
</dbReference>
<proteinExistence type="inferred from homology"/>
<comment type="pathway">
    <text evidence="2 7">Glycan metabolism; L-arabinan degradation.</text>
</comment>
<dbReference type="CDD" id="cd08998">
    <property type="entry name" value="GH43_Arb43a-like"/>
    <property type="match status" value="1"/>
</dbReference>
<dbReference type="InterPro" id="IPR050727">
    <property type="entry name" value="GH43_arabinanases"/>
</dbReference>
<dbReference type="PANTHER" id="PTHR43301:SF3">
    <property type="entry name" value="ARABINAN ENDO-1,5-ALPHA-L-ARABINOSIDASE A-RELATED"/>
    <property type="match status" value="1"/>
</dbReference>
<evidence type="ECO:0000313" key="11">
    <source>
        <dbReference type="EMBL" id="OBZ81660.1"/>
    </source>
</evidence>
<feature type="active site" description="Proton donor" evidence="8">
    <location>
        <position position="193"/>
    </location>
</feature>
<keyword evidence="6 7" id="KW-0326">Glycosidase</keyword>
<dbReference type="SUPFAM" id="SSF75005">
    <property type="entry name" value="Arabinanase/levansucrase/invertase"/>
    <property type="match status" value="1"/>
</dbReference>
<dbReference type="STRING" id="101091.A0A1C7MXV2"/>
<sequence length="313" mass="34282">MKKTSLALLLQLFVTQISAAWPPAPGPVKGDIYVHDPAMIKRGSNYYLFGTHDDVNIKKSSDRTNFKSVGAAVPWMGKTDVWAPDVSEHNGQYWLYYSTSTFGTQNSCIYMATSSTLEPGSYSNKGQVICSKKGDPYNAIDPNFVRDVKGNNWLSFGSFYGGIYVVQLDGTGKVKSGAKPTLIAKRAFPDAMEGPFIYVKNNMYYLFTSWGNCCVDPTNVKEKSSEPYHIKVCRAKSITGPYVDAAGAACTNGGGLEVLKGQSGIWGVGGQGVMKDGNQDVLYYHYYDSKSNYAAKLGVNLLKWDSNGWPVAY</sequence>
<evidence type="ECO:0000256" key="1">
    <source>
        <dbReference type="ARBA" id="ARBA00000375"/>
    </source>
</evidence>
<dbReference type="PIRSF" id="PIRSF026534">
    <property type="entry name" value="Endo_alpha-L-arabinosidase"/>
    <property type="match status" value="1"/>
</dbReference>
<feature type="site" description="Important for catalytic activity, responsible for pKa modulation of the active site Glu and correct orientation of both the proton donor and substrate" evidence="9">
    <location>
        <position position="141"/>
    </location>
</feature>
<keyword evidence="12" id="KW-1185">Reference proteome</keyword>
<dbReference type="AlphaFoldDB" id="A0A1C7MXV2"/>
<dbReference type="InterPro" id="IPR016840">
    <property type="entry name" value="Glyco_hydro_43_endo_a_Ara-ase"/>
</dbReference>
<dbReference type="InterPro" id="IPR023296">
    <property type="entry name" value="Glyco_hydro_beta-prop_sf"/>
</dbReference>
<feature type="chain" id="PRO_5008889362" description="Arabinan endo-1,5-alpha-L-arabinosidase" evidence="10">
    <location>
        <begin position="20"/>
        <end position="313"/>
    </location>
</feature>
<evidence type="ECO:0000256" key="6">
    <source>
        <dbReference type="ARBA" id="ARBA00023295"/>
    </source>
</evidence>
<dbReference type="EMBL" id="LUGH01001105">
    <property type="protein sequence ID" value="OBZ81660.1"/>
    <property type="molecule type" value="Genomic_DNA"/>
</dbReference>
<name>A0A1C7MXV2_9FUNG</name>
<reference evidence="11 12" key="1">
    <citation type="submission" date="2016-03" db="EMBL/GenBank/DDBJ databases">
        <title>Choanephora cucurbitarum.</title>
        <authorList>
            <person name="Min B."/>
            <person name="Park H."/>
            <person name="Park J.-H."/>
            <person name="Shin H.-D."/>
            <person name="Choi I.-G."/>
        </authorList>
    </citation>
    <scope>NUCLEOTIDE SEQUENCE [LARGE SCALE GENOMIC DNA]</scope>
    <source>
        <strain evidence="11 12">KUS-F28377</strain>
    </source>
</reference>
<dbReference type="Proteomes" id="UP000093000">
    <property type="component" value="Unassembled WGS sequence"/>
</dbReference>
<protein>
    <recommendedName>
        <fullName evidence="4 7">Arabinan endo-1,5-alpha-L-arabinosidase</fullName>
        <ecNumber evidence="4 7">3.2.1.99</ecNumber>
    </recommendedName>
</protein>
<dbReference type="InParanoid" id="A0A1C7MXV2"/>
<dbReference type="GO" id="GO:0031222">
    <property type="term" value="P:arabinan catabolic process"/>
    <property type="evidence" value="ECO:0007669"/>
    <property type="project" value="UniProtKB-UniPathway"/>
</dbReference>
<evidence type="ECO:0000256" key="5">
    <source>
        <dbReference type="ARBA" id="ARBA00022801"/>
    </source>
</evidence>
<evidence type="ECO:0000256" key="10">
    <source>
        <dbReference type="SAM" id="SignalP"/>
    </source>
</evidence>
<evidence type="ECO:0000256" key="7">
    <source>
        <dbReference type="PIRNR" id="PIRNR026534"/>
    </source>
</evidence>
<dbReference type="EC" id="3.2.1.99" evidence="4 7"/>
<dbReference type="PANTHER" id="PTHR43301">
    <property type="entry name" value="ARABINAN ENDO-1,5-ALPHA-L-ARABINOSIDASE"/>
    <property type="match status" value="1"/>
</dbReference>
<dbReference type="UniPathway" id="UPA00667"/>
<comment type="caution">
    <text evidence="11">The sequence shown here is derived from an EMBL/GenBank/DDBJ whole genome shotgun (WGS) entry which is preliminary data.</text>
</comment>
<comment type="catalytic activity">
    <reaction evidence="1 7">
        <text>Endohydrolysis of (1-&gt;5)-alpha-arabinofuranosidic linkages in (1-&gt;5)-arabinans.</text>
        <dbReference type="EC" id="3.2.1.99"/>
    </reaction>
</comment>
<accession>A0A1C7MXV2</accession>